<keyword evidence="2" id="KW-1185">Reference proteome</keyword>
<accession>A0A1G6B1W4</accession>
<dbReference type="STRING" id="1732.SAMN02910417_01051"/>
<reference evidence="1 2" key="1">
    <citation type="submission" date="2016-10" db="EMBL/GenBank/DDBJ databases">
        <authorList>
            <person name="de Groot N.N."/>
        </authorList>
    </citation>
    <scope>NUCLEOTIDE SEQUENCE [LARGE SCALE GENOMIC DNA]</scope>
    <source>
        <strain evidence="1 2">DSM 3217</strain>
    </source>
</reference>
<gene>
    <name evidence="1" type="ORF">SAMN02910417_01051</name>
</gene>
<protein>
    <recommendedName>
        <fullName evidence="3">PemK-like, MazF-like toxin of type II toxin-antitoxin system</fullName>
    </recommendedName>
</protein>
<dbReference type="RefSeq" id="WP_090172975.1">
    <property type="nucleotide sequence ID" value="NZ_FMXR01000008.1"/>
</dbReference>
<dbReference type="EMBL" id="FMXR01000008">
    <property type="protein sequence ID" value="SDB14489.1"/>
    <property type="molecule type" value="Genomic_DNA"/>
</dbReference>
<dbReference type="Proteomes" id="UP000199228">
    <property type="component" value="Unassembled WGS sequence"/>
</dbReference>
<dbReference type="AlphaFoldDB" id="A0A1G6B1W4"/>
<proteinExistence type="predicted"/>
<evidence type="ECO:0000313" key="2">
    <source>
        <dbReference type="Proteomes" id="UP000199228"/>
    </source>
</evidence>
<name>A0A1G6B1W4_EUBOX</name>
<evidence type="ECO:0000313" key="1">
    <source>
        <dbReference type="EMBL" id="SDB14489.1"/>
    </source>
</evidence>
<evidence type="ECO:0008006" key="3">
    <source>
        <dbReference type="Google" id="ProtNLM"/>
    </source>
</evidence>
<sequence>MNIEIGQIITLRMRVNNSGTILNPHPYLVLFVNADDNYIEIAQVDSLKNKEYKALKKSNKIIYCDAPLETVIDKDSFIQLDNCLRIEYFDDICLLRRQEDKLSDKKFQEVIRAYIDYQNNNYIDENKQVYVSESELKGYNSRLNR</sequence>
<organism evidence="1 2">
    <name type="scientific">Eubacterium oxidoreducens</name>
    <dbReference type="NCBI Taxonomy" id="1732"/>
    <lineage>
        <taxon>Bacteria</taxon>
        <taxon>Bacillati</taxon>
        <taxon>Bacillota</taxon>
        <taxon>Clostridia</taxon>
        <taxon>Eubacteriales</taxon>
        <taxon>Eubacteriaceae</taxon>
        <taxon>Eubacterium</taxon>
    </lineage>
</organism>
<dbReference type="OrthoDB" id="3035071at2"/>